<reference evidence="1 2" key="1">
    <citation type="submission" date="2012-11" db="EMBL/GenBank/DDBJ databases">
        <title>Whole genome sequence of Gluconacetobacter europaeus NBRC3261.</title>
        <authorList>
            <person name="Azuma Y."/>
            <person name="Higashiura N."/>
            <person name="Hirakawa H."/>
            <person name="Matsushita K."/>
        </authorList>
    </citation>
    <scope>NUCLEOTIDE SEQUENCE [LARGE SCALE GENOMIC DNA]</scope>
    <source>
        <strain evidence="1 2">NBRC 3261</strain>
    </source>
</reference>
<protein>
    <submittedName>
        <fullName evidence="1">Uncharacterized protein</fullName>
    </submittedName>
</protein>
<proteinExistence type="predicted"/>
<comment type="caution">
    <text evidence="1">The sequence shown here is derived from an EMBL/GenBank/DDBJ whole genome shotgun (WGS) entry which is preliminary data.</text>
</comment>
<dbReference type="AlphaFoldDB" id="A0A0D6PWI4"/>
<dbReference type="Proteomes" id="UP000032675">
    <property type="component" value="Unassembled WGS sequence"/>
</dbReference>
<gene>
    <name evidence="1" type="ORF">Geu3261_0020_046</name>
</gene>
<dbReference type="RefSeq" id="WP_010507969.1">
    <property type="nucleotide sequence ID" value="NZ_BANI01000020.1"/>
</dbReference>
<sequence>MRYSDLRFATMLLLGAGLVGSIITPAHARTHAVTDMEADRLTLGALTAAPPPVRHVAYARRAGGHGGHGAPVVMAANHSSAAHTRRTMVHAIVYHPHGTVAHHIHPTAARHRT</sequence>
<name>A0A0D6PWI4_KOMEU</name>
<evidence type="ECO:0000313" key="1">
    <source>
        <dbReference type="EMBL" id="GAN95383.1"/>
    </source>
</evidence>
<dbReference type="EMBL" id="BANI01000020">
    <property type="protein sequence ID" value="GAN95383.1"/>
    <property type="molecule type" value="Genomic_DNA"/>
</dbReference>
<accession>A0A0D6PWI4</accession>
<evidence type="ECO:0000313" key="2">
    <source>
        <dbReference type="Proteomes" id="UP000032675"/>
    </source>
</evidence>
<organism evidence="1 2">
    <name type="scientific">Komagataeibacter europaeus NBRC 3261</name>
    <dbReference type="NCBI Taxonomy" id="1234669"/>
    <lineage>
        <taxon>Bacteria</taxon>
        <taxon>Pseudomonadati</taxon>
        <taxon>Pseudomonadota</taxon>
        <taxon>Alphaproteobacteria</taxon>
        <taxon>Acetobacterales</taxon>
        <taxon>Acetobacteraceae</taxon>
        <taxon>Komagataeibacter</taxon>
    </lineage>
</organism>